<accession>A0A2Z6ZTM6</accession>
<evidence type="ECO:0000313" key="1">
    <source>
        <dbReference type="EMBL" id="KZT76575.1"/>
    </source>
</evidence>
<dbReference type="EMBL" id="KV109223">
    <property type="protein sequence ID" value="KZT76575.1"/>
    <property type="molecule type" value="Genomic_DNA"/>
</dbReference>
<protein>
    <submittedName>
        <fullName evidence="1">Thioredoxin reductase NTRC</fullName>
    </submittedName>
</protein>
<proteinExistence type="predicted"/>
<name>A0A2Z6ZTM6_9LAMI</name>
<organism evidence="1 2">
    <name type="scientific">Dorcoceras hygrometricum</name>
    <dbReference type="NCBI Taxonomy" id="472368"/>
    <lineage>
        <taxon>Eukaryota</taxon>
        <taxon>Viridiplantae</taxon>
        <taxon>Streptophyta</taxon>
        <taxon>Embryophyta</taxon>
        <taxon>Tracheophyta</taxon>
        <taxon>Spermatophyta</taxon>
        <taxon>Magnoliopsida</taxon>
        <taxon>eudicotyledons</taxon>
        <taxon>Gunneridae</taxon>
        <taxon>Pentapetalae</taxon>
        <taxon>asterids</taxon>
        <taxon>lamiids</taxon>
        <taxon>Lamiales</taxon>
        <taxon>Gesneriaceae</taxon>
        <taxon>Didymocarpoideae</taxon>
        <taxon>Trichosporeae</taxon>
        <taxon>Loxocarpinae</taxon>
        <taxon>Dorcoceras</taxon>
    </lineage>
</organism>
<evidence type="ECO:0000313" key="2">
    <source>
        <dbReference type="Proteomes" id="UP000250235"/>
    </source>
</evidence>
<keyword evidence="2" id="KW-1185">Reference proteome</keyword>
<gene>
    <name evidence="1" type="ORF">F511_46402</name>
</gene>
<dbReference type="AlphaFoldDB" id="A0A2Z6ZTM6"/>
<dbReference type="Proteomes" id="UP000250235">
    <property type="component" value="Unassembled WGS sequence"/>
</dbReference>
<sequence length="95" mass="10569">MRRTTAASPPTIAALRPPMAGACRLDHPQVQPFPLEPAMVHATVAQGWTGCMKMAQRHGRAAHNMCAFPWFSREPATNYRLGTFLDNPRITMNHT</sequence>
<reference evidence="1 2" key="1">
    <citation type="journal article" date="2015" name="Proc. Natl. Acad. Sci. U.S.A.">
        <title>The resurrection genome of Boea hygrometrica: A blueprint for survival of dehydration.</title>
        <authorList>
            <person name="Xiao L."/>
            <person name="Yang G."/>
            <person name="Zhang L."/>
            <person name="Yang X."/>
            <person name="Zhao S."/>
            <person name="Ji Z."/>
            <person name="Zhou Q."/>
            <person name="Hu M."/>
            <person name="Wang Y."/>
            <person name="Chen M."/>
            <person name="Xu Y."/>
            <person name="Jin H."/>
            <person name="Xiao X."/>
            <person name="Hu G."/>
            <person name="Bao F."/>
            <person name="Hu Y."/>
            <person name="Wan P."/>
            <person name="Li L."/>
            <person name="Deng X."/>
            <person name="Kuang T."/>
            <person name="Xiang C."/>
            <person name="Zhu J.K."/>
            <person name="Oliver M.J."/>
            <person name="He Y."/>
        </authorList>
    </citation>
    <scope>NUCLEOTIDE SEQUENCE [LARGE SCALE GENOMIC DNA]</scope>
    <source>
        <strain evidence="2">cv. XS01</strain>
    </source>
</reference>